<gene>
    <name evidence="1" type="ORF">A2671_01905</name>
</gene>
<proteinExistence type="predicted"/>
<name>A0A1F6CDK7_9BACT</name>
<protein>
    <submittedName>
        <fullName evidence="1">Uncharacterized protein</fullName>
    </submittedName>
</protein>
<dbReference type="EMBL" id="MFKQ01000017">
    <property type="protein sequence ID" value="OGG47274.1"/>
    <property type="molecule type" value="Genomic_DNA"/>
</dbReference>
<organism evidence="1 2">
    <name type="scientific">Candidatus Kaiserbacteria bacterium RIFCSPHIGHO2_01_FULL_49_13</name>
    <dbReference type="NCBI Taxonomy" id="1798477"/>
    <lineage>
        <taxon>Bacteria</taxon>
        <taxon>Candidatus Kaiseribacteriota</taxon>
    </lineage>
</organism>
<evidence type="ECO:0000313" key="2">
    <source>
        <dbReference type="Proteomes" id="UP000178344"/>
    </source>
</evidence>
<dbReference type="Proteomes" id="UP000178344">
    <property type="component" value="Unassembled WGS sequence"/>
</dbReference>
<evidence type="ECO:0000313" key="1">
    <source>
        <dbReference type="EMBL" id="OGG47274.1"/>
    </source>
</evidence>
<sequence length="101" mass="10902">MLILDSQIRAAQKSAVLKAELAKEKQALAQALLGEVIAVTLKMESETGDVVGICLSLTDGRTIDFSAEGLGAKLKDNLSDHSSRIKMLRADLDALAREHHF</sequence>
<reference evidence="1 2" key="1">
    <citation type="journal article" date="2016" name="Nat. Commun.">
        <title>Thousands of microbial genomes shed light on interconnected biogeochemical processes in an aquifer system.</title>
        <authorList>
            <person name="Anantharaman K."/>
            <person name="Brown C.T."/>
            <person name="Hug L.A."/>
            <person name="Sharon I."/>
            <person name="Castelle C.J."/>
            <person name="Probst A.J."/>
            <person name="Thomas B.C."/>
            <person name="Singh A."/>
            <person name="Wilkins M.J."/>
            <person name="Karaoz U."/>
            <person name="Brodie E.L."/>
            <person name="Williams K.H."/>
            <person name="Hubbard S.S."/>
            <person name="Banfield J.F."/>
        </authorList>
    </citation>
    <scope>NUCLEOTIDE SEQUENCE [LARGE SCALE GENOMIC DNA]</scope>
</reference>
<comment type="caution">
    <text evidence="1">The sequence shown here is derived from an EMBL/GenBank/DDBJ whole genome shotgun (WGS) entry which is preliminary data.</text>
</comment>
<dbReference type="AlphaFoldDB" id="A0A1F6CDK7"/>
<accession>A0A1F6CDK7</accession>